<dbReference type="AlphaFoldDB" id="A0A163LQS1"/>
<evidence type="ECO:0000256" key="2">
    <source>
        <dbReference type="ARBA" id="ARBA00023315"/>
    </source>
</evidence>
<evidence type="ECO:0000313" key="4">
    <source>
        <dbReference type="EMBL" id="KZS48362.1"/>
    </source>
</evidence>
<keyword evidence="2" id="KW-0012">Acyltransferase</keyword>
<evidence type="ECO:0000256" key="1">
    <source>
        <dbReference type="ARBA" id="ARBA00022679"/>
    </source>
</evidence>
<feature type="domain" description="N-acetyltransferase" evidence="3">
    <location>
        <begin position="5"/>
        <end position="142"/>
    </location>
</feature>
<keyword evidence="1 4" id="KW-0808">Transferase</keyword>
<dbReference type="Gene3D" id="3.40.630.30">
    <property type="match status" value="1"/>
</dbReference>
<dbReference type="PROSITE" id="PS51186">
    <property type="entry name" value="GNAT"/>
    <property type="match status" value="1"/>
</dbReference>
<evidence type="ECO:0000313" key="5">
    <source>
        <dbReference type="Proteomes" id="UP000076796"/>
    </source>
</evidence>
<dbReference type="GeneID" id="97556110"/>
<comment type="caution">
    <text evidence="4">The sequence shown here is derived from an EMBL/GenBank/DDBJ whole genome shotgun (WGS) entry which is preliminary data.</text>
</comment>
<dbReference type="InterPro" id="IPR000182">
    <property type="entry name" value="GNAT_dom"/>
</dbReference>
<dbReference type="RefSeq" id="WP_063479285.1">
    <property type="nucleotide sequence ID" value="NZ_CP147845.1"/>
</dbReference>
<evidence type="ECO:0000259" key="3">
    <source>
        <dbReference type="PROSITE" id="PS51186"/>
    </source>
</evidence>
<sequence>MDIHKQVRMASHSDASVLVQLNEEFNEALMPQEDVERSLKQAHEIVAIAYLNDVPVGFACAQSFQSFCYPELMGEITEMYVQERARRQGLAGMLIAHLEEQLVERGVKTVKVLTGHDNDQAIGAYAKSGYIQEDEVMLEKRL</sequence>
<dbReference type="InterPro" id="IPR016181">
    <property type="entry name" value="Acyl_CoA_acyltransferase"/>
</dbReference>
<keyword evidence="5" id="KW-1185">Reference proteome</keyword>
<dbReference type="InterPro" id="IPR050832">
    <property type="entry name" value="Bact_Acetyltransf"/>
</dbReference>
<proteinExistence type="predicted"/>
<protein>
    <submittedName>
        <fullName evidence="4">GCN5 family acetyltransferase</fullName>
    </submittedName>
</protein>
<dbReference type="CDD" id="cd04301">
    <property type="entry name" value="NAT_SF"/>
    <property type="match status" value="1"/>
</dbReference>
<dbReference type="GO" id="GO:0016747">
    <property type="term" value="F:acyltransferase activity, transferring groups other than amino-acyl groups"/>
    <property type="evidence" value="ECO:0007669"/>
    <property type="project" value="InterPro"/>
</dbReference>
<gene>
    <name evidence="4" type="ORF">AWU65_21715</name>
</gene>
<reference evidence="4" key="1">
    <citation type="journal article" date="2016" name="Genome Announc.">
        <title>Draft genomes of two strains of Paenibacillus glucanolyticus with capability to degrade lignocellulose.</title>
        <authorList>
            <person name="Mathews S.L."/>
            <person name="Pawlak J."/>
            <person name="Grunden A.M."/>
        </authorList>
    </citation>
    <scope>NUCLEOTIDE SEQUENCE [LARGE SCALE GENOMIC DNA]</scope>
    <source>
        <strain evidence="4">SLM1</strain>
    </source>
</reference>
<dbReference type="EMBL" id="LWMH01000001">
    <property type="protein sequence ID" value="KZS48362.1"/>
    <property type="molecule type" value="Genomic_DNA"/>
</dbReference>
<accession>A0A163LQS1</accession>
<dbReference type="Pfam" id="PF00583">
    <property type="entry name" value="Acetyltransf_1"/>
    <property type="match status" value="1"/>
</dbReference>
<name>A0A163LQS1_9BACL</name>
<dbReference type="OrthoDB" id="2610997at2"/>
<dbReference type="PANTHER" id="PTHR43877">
    <property type="entry name" value="AMINOALKYLPHOSPHONATE N-ACETYLTRANSFERASE-RELATED-RELATED"/>
    <property type="match status" value="1"/>
</dbReference>
<dbReference type="STRING" id="59843.A3958_20835"/>
<dbReference type="SUPFAM" id="SSF55729">
    <property type="entry name" value="Acyl-CoA N-acyltransferases (Nat)"/>
    <property type="match status" value="1"/>
</dbReference>
<dbReference type="Proteomes" id="UP000076796">
    <property type="component" value="Unassembled WGS sequence"/>
</dbReference>
<organism evidence="4 5">
    <name type="scientific">Paenibacillus glucanolyticus</name>
    <dbReference type="NCBI Taxonomy" id="59843"/>
    <lineage>
        <taxon>Bacteria</taxon>
        <taxon>Bacillati</taxon>
        <taxon>Bacillota</taxon>
        <taxon>Bacilli</taxon>
        <taxon>Bacillales</taxon>
        <taxon>Paenibacillaceae</taxon>
        <taxon>Paenibacillus</taxon>
    </lineage>
</organism>